<evidence type="ECO:0000313" key="3">
    <source>
        <dbReference type="Proteomes" id="UP000004386"/>
    </source>
</evidence>
<proteinExistence type="predicted"/>
<dbReference type="AlphaFoldDB" id="C4WLC5"/>
<dbReference type="HOGENOM" id="CLU_1676077_0_0_5"/>
<dbReference type="Proteomes" id="UP000004386">
    <property type="component" value="Unassembled WGS sequence"/>
</dbReference>
<evidence type="ECO:0000256" key="1">
    <source>
        <dbReference type="SAM" id="Phobius"/>
    </source>
</evidence>
<accession>C4WLC5</accession>
<dbReference type="EMBL" id="ACQA01000002">
    <property type="protein sequence ID" value="EEQ92947.1"/>
    <property type="molecule type" value="Genomic_DNA"/>
</dbReference>
<organism evidence="2 3">
    <name type="scientific">Brucella intermedia LMG 3301</name>
    <dbReference type="NCBI Taxonomy" id="641118"/>
    <lineage>
        <taxon>Bacteria</taxon>
        <taxon>Pseudomonadati</taxon>
        <taxon>Pseudomonadota</taxon>
        <taxon>Alphaproteobacteria</taxon>
        <taxon>Hyphomicrobiales</taxon>
        <taxon>Brucellaceae</taxon>
        <taxon>Brucella/Ochrobactrum group</taxon>
        <taxon>Brucella</taxon>
    </lineage>
</organism>
<evidence type="ECO:0000313" key="2">
    <source>
        <dbReference type="EMBL" id="EEQ92947.1"/>
    </source>
</evidence>
<feature type="transmembrane region" description="Helical" evidence="1">
    <location>
        <begin position="12"/>
        <end position="41"/>
    </location>
</feature>
<gene>
    <name evidence="2" type="ORF">OINT_2000070</name>
</gene>
<keyword evidence="1" id="KW-0472">Membrane</keyword>
<protein>
    <submittedName>
        <fullName evidence="2">Uncharacterized protein</fullName>
    </submittedName>
</protein>
<reference evidence="2 3" key="1">
    <citation type="submission" date="2009-05" db="EMBL/GenBank/DDBJ databases">
        <authorList>
            <person name="Setubal J.C."/>
            <person name="Boyle S."/>
            <person name="Crasta O.R."/>
            <person name="Gillespie J.J."/>
            <person name="Kenyon R.W."/>
            <person name="Lu J."/>
            <person name="Mane S."/>
            <person name="Nagrani S."/>
            <person name="Shallom J.M."/>
            <person name="Shallom S."/>
            <person name="Shukla M."/>
            <person name="Snyder E.E."/>
            <person name="Sobral B.W."/>
            <person name="Wattam A.R."/>
            <person name="Will R."/>
            <person name="Williams K."/>
            <person name="Yoo H."/>
            <person name="Munk C."/>
            <person name="Tapia R."/>
            <person name="Green L."/>
            <person name="Rogers Y."/>
            <person name="Detter J.C."/>
            <person name="Bruce D."/>
            <person name="Brettin T.S."/>
            <person name="Tsolis R."/>
        </authorList>
    </citation>
    <scope>NUCLEOTIDE SEQUENCE [LARGE SCALE GENOMIC DNA]</scope>
    <source>
        <strain evidence="2 3">LMG 3301</strain>
    </source>
</reference>
<feature type="transmembrane region" description="Helical" evidence="1">
    <location>
        <begin position="103"/>
        <end position="121"/>
    </location>
</feature>
<keyword evidence="1" id="KW-0812">Transmembrane</keyword>
<name>C4WLC5_9HYPH</name>
<keyword evidence="1" id="KW-1133">Transmembrane helix</keyword>
<comment type="caution">
    <text evidence="2">The sequence shown here is derived from an EMBL/GenBank/DDBJ whole genome shotgun (WGS) entry which is preliminary data.</text>
</comment>
<sequence>MGLVIFEGGRAARFLLILTIDQAANSMAADVVAVGIVVWFPVSVELGRRIDLTGVIRSVNITSNAVTAIIVVRITVVARRVMVLLRMIRQHSFNNRSQYRARYYPANIMASVIVLACSWIKPVATTVMIATHIRKHTRTPLSHPYIAAFRVVSPCAV</sequence>
<feature type="transmembrane region" description="Helical" evidence="1">
    <location>
        <begin position="61"/>
        <end position="82"/>
    </location>
</feature>